<feature type="transmembrane region" description="Helical" evidence="20">
    <location>
        <begin position="560"/>
        <end position="583"/>
    </location>
</feature>
<evidence type="ECO:0000256" key="2">
    <source>
        <dbReference type="ARBA" id="ARBA00004326"/>
    </source>
</evidence>
<name>A0A212D7H1_CEREH</name>
<keyword evidence="17" id="KW-0406">Ion transport</keyword>
<evidence type="ECO:0000256" key="17">
    <source>
        <dbReference type="ARBA" id="ARBA00023065"/>
    </source>
</evidence>
<dbReference type="PRINTS" id="PR00120">
    <property type="entry name" value="HATPASE"/>
</dbReference>
<keyword evidence="8" id="KW-0109">Calcium transport</keyword>
<evidence type="ECO:0000256" key="9">
    <source>
        <dbReference type="ARBA" id="ARBA00022692"/>
    </source>
</evidence>
<evidence type="ECO:0000256" key="4">
    <source>
        <dbReference type="ARBA" id="ARBA00005675"/>
    </source>
</evidence>
<dbReference type="GO" id="GO:0033017">
    <property type="term" value="C:sarcoplasmic reticulum membrane"/>
    <property type="evidence" value="ECO:0007669"/>
    <property type="project" value="UniProtKB-SubCell"/>
</dbReference>
<keyword evidence="12" id="KW-0067">ATP-binding</keyword>
<keyword evidence="16 20" id="KW-1133">Transmembrane helix</keyword>
<dbReference type="GO" id="GO:0016887">
    <property type="term" value="F:ATP hydrolysis activity"/>
    <property type="evidence" value="ECO:0007669"/>
    <property type="project" value="InterPro"/>
</dbReference>
<proteinExistence type="inferred from homology"/>
<evidence type="ECO:0000259" key="22">
    <source>
        <dbReference type="Pfam" id="PF00689"/>
    </source>
</evidence>
<keyword evidence="11" id="KW-0106">Calcium</keyword>
<accession>A0A212D7H1</accession>
<sequence length="769" mass="83981">MITKVAYLSCFFSPQLVGDKVPADIRLTSIKSTTLRVDQSILTGESVSVIKHTDPVPDPRAVNQDKKNMLFSGTNIAAGKAMGVVVATGVNTEIGKIRDEMVATEQERTPLQQKLDEFGEQLSKVISLICIAVWIINIGHFNDPVHGGSWIRGAIYYFKIAVALAVAAIPEGLPAVITTCLALGTRRMAKKNAIVRSLPSVETLGCTSVICSDKTGTLTTNQMSVCRMFILDKVEGDTCSLNEFTITGSTYAPIGEVHKDDKPVKCHQYDGLVELATICALCNDSALDYNEGAPEGVIDRCTHIRVGSTKVPMTPGVKQKIMSVIREWGSGSDTLRCLALATHDNPLRREDMNLEDSANFIKYETNLTFVGCVGMLDPPRIEVASSVKLCRQAGIRVIMITGDNKGTAVAICRRIGIFGQDEDVTAKAFTGREFDELNPSAQREACLNARCFARVEPSHKSKIVEFLQSFDEITAMTGDGVNDAPALKKSEIGIAMGSGTAVAKTASEMVLADDNFSTIVAAVEEGRAIYNNMKQFIRYLISSNVGEVVCFMSVHHLPTVAAIAGLEGYVGAATVGAAAWWFIAAEGGPRVSFYQLSHFLQCKEDNPDFEGVDCAVFESPYPMTMALSVLVTIEMCNALNSLSENQSLLRMPPWENIWLVGSICLSMSLHFLILYVEPLPLIFQITPLNLTQWLMVLKISLPVILMDETLKFVARNYLEPGKECVQPATKPCSFSACTDGISWPFVLLIMPLVIWVYSTDTNFSDMFWS</sequence>
<evidence type="ECO:0000256" key="20">
    <source>
        <dbReference type="SAM" id="Phobius"/>
    </source>
</evidence>
<dbReference type="SUPFAM" id="SSF56784">
    <property type="entry name" value="HAD-like"/>
    <property type="match status" value="1"/>
</dbReference>
<feature type="domain" description="Cation-transporting P-type ATPase C-terminal" evidence="22">
    <location>
        <begin position="571"/>
        <end position="713"/>
    </location>
</feature>
<keyword evidence="18 20" id="KW-0472">Membrane</keyword>
<evidence type="ECO:0000259" key="21">
    <source>
        <dbReference type="Pfam" id="PF00122"/>
    </source>
</evidence>
<evidence type="ECO:0000256" key="5">
    <source>
        <dbReference type="ARBA" id="ARBA00012790"/>
    </source>
</evidence>
<dbReference type="SFLD" id="SFLDS00003">
    <property type="entry name" value="Haloacid_Dehalogenase"/>
    <property type="match status" value="1"/>
</dbReference>
<dbReference type="EMBL" id="MKHE01000005">
    <property type="protein sequence ID" value="OWK14181.1"/>
    <property type="molecule type" value="Genomic_DNA"/>
</dbReference>
<evidence type="ECO:0000256" key="1">
    <source>
        <dbReference type="ARBA" id="ARBA00001946"/>
    </source>
</evidence>
<dbReference type="SFLD" id="SFLDG00002">
    <property type="entry name" value="C1.7:_P-type_atpase_like"/>
    <property type="match status" value="1"/>
</dbReference>
<dbReference type="InterPro" id="IPR001757">
    <property type="entry name" value="P_typ_ATPase"/>
</dbReference>
<evidence type="ECO:0000256" key="13">
    <source>
        <dbReference type="ARBA" id="ARBA00022842"/>
    </source>
</evidence>
<dbReference type="OrthoDB" id="3352408at2759"/>
<dbReference type="PRINTS" id="PR00119">
    <property type="entry name" value="CATATPASE"/>
</dbReference>
<evidence type="ECO:0000256" key="14">
    <source>
        <dbReference type="ARBA" id="ARBA00022951"/>
    </source>
</evidence>
<dbReference type="SUPFAM" id="SSF81653">
    <property type="entry name" value="Calcium ATPase, transduction domain A"/>
    <property type="match status" value="1"/>
</dbReference>
<dbReference type="Proteomes" id="UP000242450">
    <property type="component" value="Chromosome 5"/>
</dbReference>
<evidence type="ECO:0000256" key="7">
    <source>
        <dbReference type="ARBA" id="ARBA00022553"/>
    </source>
</evidence>
<evidence type="ECO:0000256" key="18">
    <source>
        <dbReference type="ARBA" id="ARBA00023136"/>
    </source>
</evidence>
<dbReference type="SFLD" id="SFLDF00027">
    <property type="entry name" value="p-type_atpase"/>
    <property type="match status" value="1"/>
</dbReference>
<keyword evidence="14" id="KW-0703">Sarcoplasmic reticulum</keyword>
<keyword evidence="7" id="KW-0597">Phosphoprotein</keyword>
<keyword evidence="9 20" id="KW-0812">Transmembrane</keyword>
<evidence type="ECO:0000256" key="10">
    <source>
        <dbReference type="ARBA" id="ARBA00022741"/>
    </source>
</evidence>
<dbReference type="EC" id="7.2.2.10" evidence="5"/>
<feature type="transmembrane region" description="Helical" evidence="20">
    <location>
        <begin position="154"/>
        <end position="183"/>
    </location>
</feature>
<dbReference type="InterPro" id="IPR023298">
    <property type="entry name" value="ATPase_P-typ_TM_dom_sf"/>
</dbReference>
<dbReference type="FunFam" id="3.40.50.1000:FF:000005">
    <property type="entry name" value="Calcium-transporting ATPase 1"/>
    <property type="match status" value="1"/>
</dbReference>
<dbReference type="InterPro" id="IPR059000">
    <property type="entry name" value="ATPase_P-type_domA"/>
</dbReference>
<feature type="transmembrane region" description="Helical" evidence="20">
    <location>
        <begin position="122"/>
        <end position="142"/>
    </location>
</feature>
<dbReference type="Gene3D" id="3.40.1110.10">
    <property type="entry name" value="Calcium-transporting ATPase, cytoplasmic domain N"/>
    <property type="match status" value="2"/>
</dbReference>
<gene>
    <name evidence="23" type="ORF">Celaphus_00000335</name>
</gene>
<evidence type="ECO:0000256" key="11">
    <source>
        <dbReference type="ARBA" id="ARBA00022837"/>
    </source>
</evidence>
<dbReference type="GO" id="GO:0005524">
    <property type="term" value="F:ATP binding"/>
    <property type="evidence" value="ECO:0007669"/>
    <property type="project" value="UniProtKB-KW"/>
</dbReference>
<evidence type="ECO:0000256" key="6">
    <source>
        <dbReference type="ARBA" id="ARBA00022448"/>
    </source>
</evidence>
<dbReference type="NCBIfam" id="TIGR01494">
    <property type="entry name" value="ATPase_P-type"/>
    <property type="match status" value="2"/>
</dbReference>
<dbReference type="GO" id="GO:0005388">
    <property type="term" value="F:P-type calcium transporter activity"/>
    <property type="evidence" value="ECO:0007669"/>
    <property type="project" value="UniProtKB-EC"/>
</dbReference>
<keyword evidence="10" id="KW-0547">Nucleotide-binding</keyword>
<comment type="catalytic activity">
    <reaction evidence="19">
        <text>Ca(2+)(in) + ATP + H2O = Ca(2+)(out) + ADP + phosphate + H(+)</text>
        <dbReference type="Rhea" id="RHEA:18105"/>
        <dbReference type="ChEBI" id="CHEBI:15377"/>
        <dbReference type="ChEBI" id="CHEBI:15378"/>
        <dbReference type="ChEBI" id="CHEBI:29108"/>
        <dbReference type="ChEBI" id="CHEBI:30616"/>
        <dbReference type="ChEBI" id="CHEBI:43474"/>
        <dbReference type="ChEBI" id="CHEBI:456216"/>
        <dbReference type="EC" id="7.2.2.10"/>
    </reaction>
    <physiologicalReaction direction="left-to-right" evidence="19">
        <dbReference type="Rhea" id="RHEA:18106"/>
    </physiologicalReaction>
</comment>
<dbReference type="Pfam" id="PF08282">
    <property type="entry name" value="Hydrolase_3"/>
    <property type="match status" value="1"/>
</dbReference>
<evidence type="ECO:0000256" key="19">
    <source>
        <dbReference type="ARBA" id="ARBA00047282"/>
    </source>
</evidence>
<dbReference type="PROSITE" id="PS00154">
    <property type="entry name" value="ATPASE_E1_E2"/>
    <property type="match status" value="1"/>
</dbReference>
<dbReference type="FunFam" id="1.20.1110.10:FF:000065">
    <property type="entry name" value="Sarcoplasmic/endoplasmic reticulum calcium ATPase 1"/>
    <property type="match status" value="2"/>
</dbReference>
<dbReference type="AlphaFoldDB" id="A0A212D7H1"/>
<dbReference type="FunFam" id="3.40.1110.10:FF:000003">
    <property type="entry name" value="Calcium-transporting ATPase"/>
    <property type="match status" value="1"/>
</dbReference>
<evidence type="ECO:0000256" key="12">
    <source>
        <dbReference type="ARBA" id="ARBA00022840"/>
    </source>
</evidence>
<comment type="caution">
    <text evidence="23">The sequence shown here is derived from an EMBL/GenBank/DDBJ whole genome shotgun (WGS) entry which is preliminary data.</text>
</comment>
<dbReference type="InterPro" id="IPR018303">
    <property type="entry name" value="ATPase_P-typ_P_site"/>
</dbReference>
<dbReference type="SUPFAM" id="SSF81665">
    <property type="entry name" value="Calcium ATPase, transmembrane domain M"/>
    <property type="match status" value="1"/>
</dbReference>
<dbReference type="InterPro" id="IPR044492">
    <property type="entry name" value="P_typ_ATPase_HD_dom"/>
</dbReference>
<dbReference type="InterPro" id="IPR023214">
    <property type="entry name" value="HAD_sf"/>
</dbReference>
<comment type="cofactor">
    <cofactor evidence="1">
        <name>Mg(2+)</name>
        <dbReference type="ChEBI" id="CHEBI:18420"/>
    </cofactor>
</comment>
<evidence type="ECO:0000256" key="3">
    <source>
        <dbReference type="ARBA" id="ARBA00004477"/>
    </source>
</evidence>
<evidence type="ECO:0000313" key="24">
    <source>
        <dbReference type="Proteomes" id="UP000242450"/>
    </source>
</evidence>
<comment type="subcellular location">
    <subcellularLocation>
        <location evidence="3">Endoplasmic reticulum membrane</location>
        <topology evidence="3">Multi-pass membrane protein</topology>
    </subcellularLocation>
    <subcellularLocation>
        <location evidence="2">Sarcoplasmic reticulum membrane</location>
        <topology evidence="2">Multi-pass membrane protein</topology>
    </subcellularLocation>
</comment>
<keyword evidence="13" id="KW-0460">Magnesium</keyword>
<keyword evidence="6" id="KW-0813">Transport</keyword>
<evidence type="ECO:0000256" key="16">
    <source>
        <dbReference type="ARBA" id="ARBA00022989"/>
    </source>
</evidence>
<protein>
    <recommendedName>
        <fullName evidence="5">P-type Ca(2+) transporter</fullName>
        <ecNumber evidence="5">7.2.2.10</ecNumber>
    </recommendedName>
</protein>
<feature type="transmembrane region" description="Helical" evidence="20">
    <location>
        <begin position="740"/>
        <end position="758"/>
    </location>
</feature>
<dbReference type="PANTHER" id="PTHR42861">
    <property type="entry name" value="CALCIUM-TRANSPORTING ATPASE"/>
    <property type="match status" value="1"/>
</dbReference>
<evidence type="ECO:0000256" key="8">
    <source>
        <dbReference type="ARBA" id="ARBA00022568"/>
    </source>
</evidence>
<comment type="similarity">
    <text evidence="4">Belongs to the cation transport ATPase (P-type) (TC 3.A.3) family. Type IIA subfamily.</text>
</comment>
<feature type="domain" description="P-type ATPase A" evidence="21">
    <location>
        <begin position="18"/>
        <end position="100"/>
    </location>
</feature>
<evidence type="ECO:0000256" key="15">
    <source>
        <dbReference type="ARBA" id="ARBA00022967"/>
    </source>
</evidence>
<evidence type="ECO:0000313" key="23">
    <source>
        <dbReference type="EMBL" id="OWK14181.1"/>
    </source>
</evidence>
<dbReference type="InterPro" id="IPR036412">
    <property type="entry name" value="HAD-like_sf"/>
</dbReference>
<dbReference type="Pfam" id="PF00689">
    <property type="entry name" value="Cation_ATPase_C"/>
    <property type="match status" value="1"/>
</dbReference>
<feature type="transmembrane region" description="Helical" evidence="20">
    <location>
        <begin position="657"/>
        <end position="676"/>
    </location>
</feature>
<keyword evidence="15" id="KW-1278">Translocase</keyword>
<dbReference type="InterPro" id="IPR006068">
    <property type="entry name" value="ATPase_P-typ_cation-transptr_C"/>
</dbReference>
<dbReference type="InterPro" id="IPR008250">
    <property type="entry name" value="ATPase_P-typ_transduc_dom_A_sf"/>
</dbReference>
<keyword evidence="24" id="KW-1185">Reference proteome</keyword>
<dbReference type="InterPro" id="IPR023299">
    <property type="entry name" value="ATPase_P-typ_cyto_dom_N"/>
</dbReference>
<dbReference type="Gene3D" id="1.20.1110.10">
    <property type="entry name" value="Calcium-transporting ATPase, transmembrane domain"/>
    <property type="match status" value="2"/>
</dbReference>
<dbReference type="Pfam" id="PF00122">
    <property type="entry name" value="E1-E2_ATPase"/>
    <property type="match status" value="1"/>
</dbReference>
<organism evidence="23 24">
    <name type="scientific">Cervus elaphus hippelaphus</name>
    <name type="common">European red deer</name>
    <dbReference type="NCBI Taxonomy" id="46360"/>
    <lineage>
        <taxon>Eukaryota</taxon>
        <taxon>Metazoa</taxon>
        <taxon>Chordata</taxon>
        <taxon>Craniata</taxon>
        <taxon>Vertebrata</taxon>
        <taxon>Euteleostomi</taxon>
        <taxon>Mammalia</taxon>
        <taxon>Eutheria</taxon>
        <taxon>Laurasiatheria</taxon>
        <taxon>Artiodactyla</taxon>
        <taxon>Ruminantia</taxon>
        <taxon>Pecora</taxon>
        <taxon>Cervidae</taxon>
        <taxon>Cervinae</taxon>
        <taxon>Cervus</taxon>
    </lineage>
</organism>
<dbReference type="FunFam" id="2.70.150.10:FF:000160">
    <property type="entry name" value="Sarcoplasmic/endoplasmic reticulum calcium ATPase 1"/>
    <property type="match status" value="1"/>
</dbReference>
<reference evidence="23 24" key="1">
    <citation type="journal article" date="2018" name="Mol. Genet. Genomics">
        <title>The red deer Cervus elaphus genome CerEla1.0: sequencing, annotating, genes, and chromosomes.</title>
        <authorList>
            <person name="Bana N.A."/>
            <person name="Nyiri A."/>
            <person name="Nagy J."/>
            <person name="Frank K."/>
            <person name="Nagy T."/>
            <person name="Steger V."/>
            <person name="Schiller M."/>
            <person name="Lakatos P."/>
            <person name="Sugar L."/>
            <person name="Horn P."/>
            <person name="Barta E."/>
            <person name="Orosz L."/>
        </authorList>
    </citation>
    <scope>NUCLEOTIDE SEQUENCE [LARGE SCALE GENOMIC DNA]</scope>
    <source>
        <strain evidence="23">Hungarian</strain>
    </source>
</reference>
<dbReference type="Pfam" id="PF13246">
    <property type="entry name" value="Cation_ATPase"/>
    <property type="match status" value="1"/>
</dbReference>
<dbReference type="Gene3D" id="3.40.50.1000">
    <property type="entry name" value="HAD superfamily/HAD-like"/>
    <property type="match status" value="1"/>
</dbReference>